<evidence type="ECO:0000256" key="8">
    <source>
        <dbReference type="PIRNR" id="PIRNR005586"/>
    </source>
</evidence>
<evidence type="ECO:0000256" key="5">
    <source>
        <dbReference type="ARBA" id="ARBA00022833"/>
    </source>
</evidence>
<dbReference type="Proteomes" id="UP000078348">
    <property type="component" value="Unassembled WGS sequence"/>
</dbReference>
<feature type="binding site" evidence="9">
    <location>
        <position position="68"/>
    </location>
    <ligand>
        <name>Zn(2+)</name>
        <dbReference type="ChEBI" id="CHEBI:29105"/>
        <label>2</label>
    </ligand>
</feature>
<feature type="binding site" evidence="9">
    <location>
        <position position="71"/>
    </location>
    <ligand>
        <name>Zn(2+)</name>
        <dbReference type="ChEBI" id="CHEBI:29105"/>
        <label>2</label>
    </ligand>
</feature>
<dbReference type="InterPro" id="IPR034014">
    <property type="entry name" value="Zn_ribbon_RPC11_C"/>
</dbReference>
<evidence type="ECO:0000256" key="2">
    <source>
        <dbReference type="ARBA" id="ARBA00022478"/>
    </source>
</evidence>
<dbReference type="FunFam" id="2.20.25.10:FF:000005">
    <property type="entry name" value="DNA-directed RNA polymerase subunit"/>
    <property type="match status" value="1"/>
</dbReference>
<accession>A0A196SA27</accession>
<keyword evidence="2 8" id="KW-0240">DNA-directed RNA polymerase</keyword>
<evidence type="ECO:0000256" key="1">
    <source>
        <dbReference type="ARBA" id="ARBA00004123"/>
    </source>
</evidence>
<feature type="binding site" evidence="9">
    <location>
        <position position="99"/>
    </location>
    <ligand>
        <name>Zn(2+)</name>
        <dbReference type="ChEBI" id="CHEBI:29105"/>
        <label>2</label>
    </ligand>
</feature>
<dbReference type="AlphaFoldDB" id="A0A196SA27"/>
<keyword evidence="3 9" id="KW-0479">Metal-binding</keyword>
<dbReference type="PIRSF" id="PIRSF005586">
    <property type="entry name" value="RNApol_RpoM"/>
    <property type="match status" value="1"/>
</dbReference>
<evidence type="ECO:0000256" key="10">
    <source>
        <dbReference type="PIRSR" id="PIRSR005586-2"/>
    </source>
</evidence>
<dbReference type="PROSITE" id="PS51133">
    <property type="entry name" value="ZF_TFIIS_2"/>
    <property type="match status" value="1"/>
</dbReference>
<keyword evidence="14" id="KW-1185">Reference proteome</keyword>
<feature type="zinc finger region" description="C4-type" evidence="10">
    <location>
        <begin position="4"/>
        <end position="27"/>
    </location>
</feature>
<dbReference type="GO" id="GO:0003899">
    <property type="term" value="F:DNA-directed RNA polymerase activity"/>
    <property type="evidence" value="ECO:0007669"/>
    <property type="project" value="InterPro"/>
</dbReference>
<keyword evidence="4 10" id="KW-0863">Zinc-finger</keyword>
<dbReference type="SMART" id="SM00440">
    <property type="entry name" value="ZnF_C2C2"/>
    <property type="match status" value="1"/>
</dbReference>
<dbReference type="InterPro" id="IPR001529">
    <property type="entry name" value="Zn_ribbon_RPB9"/>
</dbReference>
<comment type="subcellular location">
    <subcellularLocation>
        <location evidence="1 8">Nucleus</location>
    </subcellularLocation>
</comment>
<dbReference type="Pfam" id="PF01096">
    <property type="entry name" value="Zn_ribbon_TFIIS"/>
    <property type="match status" value="1"/>
</dbReference>
<dbReference type="CDD" id="cd10509">
    <property type="entry name" value="Zn-ribbon_RPC11"/>
    <property type="match status" value="1"/>
</dbReference>
<evidence type="ECO:0000256" key="11">
    <source>
        <dbReference type="RuleBase" id="RU003474"/>
    </source>
</evidence>
<evidence type="ECO:0000256" key="4">
    <source>
        <dbReference type="ARBA" id="ARBA00022771"/>
    </source>
</evidence>
<feature type="binding site" evidence="9">
    <location>
        <position position="24"/>
    </location>
    <ligand>
        <name>Zn(2+)</name>
        <dbReference type="ChEBI" id="CHEBI:29105"/>
        <label>1</label>
    </ligand>
</feature>
<keyword evidence="5 9" id="KW-0862">Zinc</keyword>
<dbReference type="InterPro" id="IPR012164">
    <property type="entry name" value="Rpa12/Rpb9/Rpc10/TFS"/>
</dbReference>
<feature type="binding site" evidence="9">
    <location>
        <position position="96"/>
    </location>
    <ligand>
        <name>Zn(2+)</name>
        <dbReference type="ChEBI" id="CHEBI:29105"/>
        <label>2</label>
    </ligand>
</feature>
<dbReference type="PANTHER" id="PTHR11239:SF12">
    <property type="entry name" value="DNA-DIRECTED RNA POLYMERASE III SUBUNIT RPC10"/>
    <property type="match status" value="1"/>
</dbReference>
<name>A0A196SA27_BLAHN</name>
<evidence type="ECO:0000256" key="6">
    <source>
        <dbReference type="ARBA" id="ARBA00023163"/>
    </source>
</evidence>
<dbReference type="SUPFAM" id="SSF57783">
    <property type="entry name" value="Zinc beta-ribbon"/>
    <property type="match status" value="1"/>
</dbReference>
<dbReference type="Gene3D" id="2.20.25.10">
    <property type="match status" value="1"/>
</dbReference>
<comment type="caution">
    <text evidence="13">The sequence shown here is derived from an EMBL/GenBank/DDBJ whole genome shotgun (WGS) entry which is preliminary data.</text>
</comment>
<keyword evidence="7 8" id="KW-0539">Nucleus</keyword>
<dbReference type="GO" id="GO:0005666">
    <property type="term" value="C:RNA polymerase III complex"/>
    <property type="evidence" value="ECO:0007669"/>
    <property type="project" value="TreeGrafter"/>
</dbReference>
<feature type="binding site" evidence="9">
    <location>
        <position position="7"/>
    </location>
    <ligand>
        <name>Zn(2+)</name>
        <dbReference type="ChEBI" id="CHEBI:29105"/>
        <label>1</label>
    </ligand>
</feature>
<dbReference type="GO" id="GO:0003676">
    <property type="term" value="F:nucleic acid binding"/>
    <property type="evidence" value="ECO:0007669"/>
    <property type="project" value="InterPro"/>
</dbReference>
<dbReference type="GO" id="GO:0006386">
    <property type="term" value="P:termination of RNA polymerase III transcription"/>
    <property type="evidence" value="ECO:0007669"/>
    <property type="project" value="TreeGrafter"/>
</dbReference>
<dbReference type="PROSITE" id="PS00466">
    <property type="entry name" value="ZF_TFIIS_1"/>
    <property type="match status" value="1"/>
</dbReference>
<keyword evidence="6 8" id="KW-0804">Transcription</keyword>
<proteinExistence type="inferred from homology"/>
<dbReference type="GO" id="GO:0008270">
    <property type="term" value="F:zinc ion binding"/>
    <property type="evidence" value="ECO:0007669"/>
    <property type="project" value="UniProtKB-KW"/>
</dbReference>
<evidence type="ECO:0000313" key="14">
    <source>
        <dbReference type="Proteomes" id="UP000078348"/>
    </source>
</evidence>
<comment type="function">
    <text evidence="8">DNA-dependent RNA polymerase catalyzes the transcription of DNA into RNA using the four ribonucleoside triphosphates as substrates.</text>
</comment>
<evidence type="ECO:0000256" key="9">
    <source>
        <dbReference type="PIRSR" id="PIRSR005586-1"/>
    </source>
</evidence>
<dbReference type="STRING" id="478820.A0A196SA27"/>
<evidence type="ECO:0000313" key="13">
    <source>
        <dbReference type="EMBL" id="OAO13878.1"/>
    </source>
</evidence>
<feature type="domain" description="TFIIS-type" evidence="12">
    <location>
        <begin position="64"/>
        <end position="104"/>
    </location>
</feature>
<reference evidence="13 14" key="1">
    <citation type="submission" date="2016-05" db="EMBL/GenBank/DDBJ databases">
        <title>Nuclear genome of Blastocystis sp. subtype 1 NandII.</title>
        <authorList>
            <person name="Gentekaki E."/>
            <person name="Curtis B."/>
            <person name="Stairs C."/>
            <person name="Eme L."/>
            <person name="Herman E."/>
            <person name="Klimes V."/>
            <person name="Arias M.C."/>
            <person name="Elias M."/>
            <person name="Hilliou F."/>
            <person name="Klute M."/>
            <person name="Malik S.-B."/>
            <person name="Pightling A."/>
            <person name="Rachubinski R."/>
            <person name="Salas D."/>
            <person name="Schlacht A."/>
            <person name="Suga H."/>
            <person name="Archibald J."/>
            <person name="Ball S.G."/>
            <person name="Clark G."/>
            <person name="Dacks J."/>
            <person name="Van Der Giezen M."/>
            <person name="Tsaousis A."/>
            <person name="Roger A."/>
        </authorList>
    </citation>
    <scope>NUCLEOTIDE SEQUENCE [LARGE SCALE GENOMIC DNA]</scope>
    <source>
        <strain evidence="14">ATCC 50177 / NandII</strain>
    </source>
</reference>
<dbReference type="PANTHER" id="PTHR11239">
    <property type="entry name" value="DNA-DIRECTED RNA POLYMERASE"/>
    <property type="match status" value="1"/>
</dbReference>
<sequence>MYFCPNCGCLLLMENGVHSLRFFCSICPYIADVNENVTARLNLKRKEVEDVLGGAQQWENAPKTAARCPYCEHNVAYFQQIQIRSADEPMTTFYRCANCEKIWSDNN</sequence>
<dbReference type="OrthoDB" id="282152at2759"/>
<feature type="binding site" evidence="9">
    <location>
        <position position="27"/>
    </location>
    <ligand>
        <name>Zn(2+)</name>
        <dbReference type="ChEBI" id="CHEBI:29105"/>
        <label>1</label>
    </ligand>
</feature>
<evidence type="ECO:0000256" key="7">
    <source>
        <dbReference type="ARBA" id="ARBA00023242"/>
    </source>
</evidence>
<comment type="similarity">
    <text evidence="8 11">Belongs to the archaeal rpoM/eukaryotic RPA12/RPB9/RPC11 RNA polymerase family.</text>
</comment>
<feature type="binding site" evidence="9">
    <location>
        <position position="4"/>
    </location>
    <ligand>
        <name>Zn(2+)</name>
        <dbReference type="ChEBI" id="CHEBI:29105"/>
        <label>1</label>
    </ligand>
</feature>
<protein>
    <recommendedName>
        <fullName evidence="8">DNA-directed RNA polymerase subunit</fullName>
    </recommendedName>
</protein>
<dbReference type="EMBL" id="LXWW01000312">
    <property type="protein sequence ID" value="OAO13878.1"/>
    <property type="molecule type" value="Genomic_DNA"/>
</dbReference>
<dbReference type="SMART" id="SM00661">
    <property type="entry name" value="RPOL9"/>
    <property type="match status" value="1"/>
</dbReference>
<evidence type="ECO:0000259" key="12">
    <source>
        <dbReference type="PROSITE" id="PS51133"/>
    </source>
</evidence>
<dbReference type="InterPro" id="IPR001222">
    <property type="entry name" value="Znf_TFIIS"/>
</dbReference>
<gene>
    <name evidence="13" type="ORF">AV274_4370</name>
</gene>
<organism evidence="13 14">
    <name type="scientific">Blastocystis sp. subtype 1 (strain ATCC 50177 / NandII)</name>
    <dbReference type="NCBI Taxonomy" id="478820"/>
    <lineage>
        <taxon>Eukaryota</taxon>
        <taxon>Sar</taxon>
        <taxon>Stramenopiles</taxon>
        <taxon>Bigyra</taxon>
        <taxon>Opalozoa</taxon>
        <taxon>Opalinata</taxon>
        <taxon>Blastocystidae</taxon>
        <taxon>Blastocystis</taxon>
    </lineage>
</organism>
<evidence type="ECO:0000256" key="3">
    <source>
        <dbReference type="ARBA" id="ARBA00022723"/>
    </source>
</evidence>